<evidence type="ECO:0000256" key="5">
    <source>
        <dbReference type="ARBA" id="ARBA00057150"/>
    </source>
</evidence>
<comment type="catalytic activity">
    <reaction evidence="4">
        <text>(2E,4Z)-5-hydroxypenta-2,4-diene-1,2,5-tricarboxylate = (3E,5R)-5-carboxy-2-oxohept-3-enedioate</text>
        <dbReference type="Rhea" id="RHEA:18813"/>
        <dbReference type="ChEBI" id="CHEBI:47961"/>
        <dbReference type="ChEBI" id="CHEBI:87491"/>
        <dbReference type="EC" id="5.3.3.10"/>
    </reaction>
</comment>
<keyword evidence="2" id="KW-0479">Metal-binding</keyword>
<comment type="pathway">
    <text evidence="7">Aromatic compound metabolism; 4-hydroxyphenylacetate degradation; pyruvate and succinate semialdehyde from 4-hydroxyphenylacetate: step 5/7.</text>
</comment>
<dbReference type="Pfam" id="PF01557">
    <property type="entry name" value="FAA_hydrolase"/>
    <property type="match status" value="1"/>
</dbReference>
<gene>
    <name evidence="9" type="ORF">IMCC3135_15950</name>
</gene>
<name>A0A2Z2NP65_9GAMM</name>
<dbReference type="GO" id="GO:0050385">
    <property type="term" value="F:ureidoglycolate lyase activity"/>
    <property type="evidence" value="ECO:0007669"/>
    <property type="project" value="UniProtKB-EC"/>
</dbReference>
<dbReference type="GO" id="GO:0046872">
    <property type="term" value="F:metal ion binding"/>
    <property type="evidence" value="ECO:0007669"/>
    <property type="project" value="UniProtKB-KW"/>
</dbReference>
<comment type="pathway">
    <text evidence="6">Aromatic compound metabolism; 4-hydroxyphenylacetate degradation; pyruvate and succinate semialdehyde from 4-hydroxyphenylacetate: step 4/7.</text>
</comment>
<evidence type="ECO:0000256" key="6">
    <source>
        <dbReference type="ARBA" id="ARBA00060569"/>
    </source>
</evidence>
<dbReference type="KEGG" id="gai:IMCC3135_15950"/>
<dbReference type="PANTHER" id="PTHR42796:SF4">
    <property type="entry name" value="FUMARYLACETOACETATE HYDROLASE DOMAIN-CONTAINING PROTEIN 2A"/>
    <property type="match status" value="1"/>
</dbReference>
<reference evidence="9 10" key="1">
    <citation type="submission" date="2016-12" db="EMBL/GenBank/DDBJ databases">
        <authorList>
            <person name="Song W.-J."/>
            <person name="Kurnit D.M."/>
        </authorList>
    </citation>
    <scope>NUCLEOTIDE SEQUENCE [LARGE SCALE GENOMIC DNA]</scope>
    <source>
        <strain evidence="9 10">IMCC3135</strain>
    </source>
</reference>
<proteinExistence type="inferred from homology"/>
<protein>
    <submittedName>
        <fullName evidence="9">Ureidoglycolate lyase</fullName>
        <ecNumber evidence="9">4.3.2.3</ecNumber>
    </submittedName>
</protein>
<organism evidence="9 10">
    <name type="scientific">Granulosicoccus antarcticus IMCC3135</name>
    <dbReference type="NCBI Taxonomy" id="1192854"/>
    <lineage>
        <taxon>Bacteria</taxon>
        <taxon>Pseudomonadati</taxon>
        <taxon>Pseudomonadota</taxon>
        <taxon>Gammaproteobacteria</taxon>
        <taxon>Chromatiales</taxon>
        <taxon>Granulosicoccaceae</taxon>
        <taxon>Granulosicoccus</taxon>
    </lineage>
</organism>
<dbReference type="GO" id="GO:0018800">
    <property type="term" value="F:5-oxopent-3-ene-1,2,5-tricarboxylate decarboxylase activity"/>
    <property type="evidence" value="ECO:0007669"/>
    <property type="project" value="UniProtKB-EC"/>
</dbReference>
<keyword evidence="9" id="KW-0456">Lyase</keyword>
<dbReference type="SUPFAM" id="SSF56529">
    <property type="entry name" value="FAH"/>
    <property type="match status" value="1"/>
</dbReference>
<accession>A0A2Z2NP65</accession>
<dbReference type="OrthoDB" id="9805307at2"/>
<dbReference type="GO" id="GO:0019752">
    <property type="term" value="P:carboxylic acid metabolic process"/>
    <property type="evidence" value="ECO:0007669"/>
    <property type="project" value="UniProtKB-ARBA"/>
</dbReference>
<dbReference type="PANTHER" id="PTHR42796">
    <property type="entry name" value="FUMARYLACETOACETATE HYDROLASE DOMAIN-CONTAINING PROTEIN 2A-RELATED"/>
    <property type="match status" value="1"/>
</dbReference>
<evidence type="ECO:0000313" key="10">
    <source>
        <dbReference type="Proteomes" id="UP000250079"/>
    </source>
</evidence>
<keyword evidence="10" id="KW-1185">Reference proteome</keyword>
<dbReference type="FunFam" id="3.90.850.10:FF:000002">
    <property type="entry name" value="2-hydroxyhepta-2,4-diene-1,7-dioate isomerase"/>
    <property type="match status" value="1"/>
</dbReference>
<evidence type="ECO:0000256" key="4">
    <source>
        <dbReference type="ARBA" id="ARBA00052790"/>
    </source>
</evidence>
<comment type="catalytic activity">
    <reaction evidence="3">
        <text>(3E,5R)-5-carboxy-2-oxohept-3-enedioate + H(+) = (4Z)-2-oxohept-4-enedioate + CO2</text>
        <dbReference type="Rhea" id="RHEA:14397"/>
        <dbReference type="ChEBI" id="CHEBI:15378"/>
        <dbReference type="ChEBI" id="CHEBI:16526"/>
        <dbReference type="ChEBI" id="CHEBI:87491"/>
        <dbReference type="ChEBI" id="CHEBI:87507"/>
        <dbReference type="EC" id="4.1.1.68"/>
    </reaction>
</comment>
<evidence type="ECO:0000259" key="8">
    <source>
        <dbReference type="Pfam" id="PF01557"/>
    </source>
</evidence>
<dbReference type="Proteomes" id="UP000250079">
    <property type="component" value="Chromosome"/>
</dbReference>
<dbReference type="EC" id="4.3.2.3" evidence="9"/>
<dbReference type="AlphaFoldDB" id="A0A2Z2NP65"/>
<dbReference type="Gene3D" id="3.90.850.10">
    <property type="entry name" value="Fumarylacetoacetase-like, C-terminal domain"/>
    <property type="match status" value="1"/>
</dbReference>
<comment type="similarity">
    <text evidence="1">Belongs to the FAH family.</text>
</comment>
<sequence>MRFVSYNTPTGPSWGILVGESVVEQQNLGANAPASLQELFDSTDNRETLLADLASQAANSPTVAVDQLSLLPCVPKPGKVICLGVNYIDHANEGGNTIGDYPAVFLRCSSSLLAHKAPLQVPKISDKLDYEAELAVVIGSRARFVSESEALNCVFGYACFNDATLRDYQRKTAQWTVGKNFDNTGGFGPCLVTTDELPEGCVGLRIQSRLNGTVMQDADTANMAFGVARTIALLSEAMTLEPGDVILMGTPGGVGYARTPSVWMKAGDTIEVEIEGIGTLINEVCA</sequence>
<evidence type="ECO:0000256" key="7">
    <source>
        <dbReference type="ARBA" id="ARBA00060680"/>
    </source>
</evidence>
<dbReference type="RefSeq" id="WP_088918491.1">
    <property type="nucleotide sequence ID" value="NZ_CP018632.1"/>
</dbReference>
<dbReference type="InterPro" id="IPR011234">
    <property type="entry name" value="Fumarylacetoacetase-like_C"/>
</dbReference>
<feature type="domain" description="Fumarylacetoacetase-like C-terminal" evidence="8">
    <location>
        <begin position="79"/>
        <end position="284"/>
    </location>
</feature>
<dbReference type="InterPro" id="IPR051121">
    <property type="entry name" value="FAH"/>
</dbReference>
<evidence type="ECO:0000313" key="9">
    <source>
        <dbReference type="EMBL" id="ASJ73272.1"/>
    </source>
</evidence>
<evidence type="ECO:0000256" key="3">
    <source>
        <dbReference type="ARBA" id="ARBA00051258"/>
    </source>
</evidence>
<evidence type="ECO:0000256" key="2">
    <source>
        <dbReference type="ARBA" id="ARBA00022723"/>
    </source>
</evidence>
<dbReference type="GO" id="GO:0008704">
    <property type="term" value="F:5-carboxymethyl-2-hydroxymuconate delta-isomerase activity"/>
    <property type="evidence" value="ECO:0007669"/>
    <property type="project" value="UniProtKB-EC"/>
</dbReference>
<dbReference type="EMBL" id="CP018632">
    <property type="protein sequence ID" value="ASJ73272.1"/>
    <property type="molecule type" value="Genomic_DNA"/>
</dbReference>
<comment type="function">
    <text evidence="5">Decarboxylates OPET (5-oxo-pent-3-ene-1,2,5-tricarboxylic acid) into HHDD (2-hydroxy-hept-2,4-diene-1,7-dioate) and isomerizes it to OHED (2-oxo-hept-3-ene-1,7-dioate).</text>
</comment>
<evidence type="ECO:0000256" key="1">
    <source>
        <dbReference type="ARBA" id="ARBA00010211"/>
    </source>
</evidence>
<dbReference type="InterPro" id="IPR036663">
    <property type="entry name" value="Fumarylacetoacetase_C_sf"/>
</dbReference>